<protein>
    <submittedName>
        <fullName evidence="7">Transcriptional regulator, AraC family</fullName>
    </submittedName>
</protein>
<keyword evidence="4" id="KW-0010">Activator</keyword>
<dbReference type="InterPro" id="IPR009057">
    <property type="entry name" value="Homeodomain-like_sf"/>
</dbReference>
<dbReference type="EMBL" id="FOPU01000042">
    <property type="protein sequence ID" value="SFH89959.1"/>
    <property type="molecule type" value="Genomic_DNA"/>
</dbReference>
<evidence type="ECO:0000259" key="6">
    <source>
        <dbReference type="PROSITE" id="PS01124"/>
    </source>
</evidence>
<dbReference type="InterPro" id="IPR018060">
    <property type="entry name" value="HTH_AraC"/>
</dbReference>
<name>A0A1I3DTS4_9RHOB</name>
<dbReference type="Gene3D" id="1.10.10.60">
    <property type="entry name" value="Homeodomain-like"/>
    <property type="match status" value="1"/>
</dbReference>
<dbReference type="InterPro" id="IPR014710">
    <property type="entry name" value="RmlC-like_jellyroll"/>
</dbReference>
<dbReference type="FunFam" id="1.10.10.60:FF:000132">
    <property type="entry name" value="AraC family transcriptional regulator"/>
    <property type="match status" value="1"/>
</dbReference>
<evidence type="ECO:0000256" key="3">
    <source>
        <dbReference type="ARBA" id="ARBA00023125"/>
    </source>
</evidence>
<evidence type="ECO:0000313" key="8">
    <source>
        <dbReference type="Proteomes" id="UP000183635"/>
    </source>
</evidence>
<proteinExistence type="predicted"/>
<evidence type="ECO:0000256" key="4">
    <source>
        <dbReference type="ARBA" id="ARBA00023159"/>
    </source>
</evidence>
<dbReference type="InterPro" id="IPR018062">
    <property type="entry name" value="HTH_AraC-typ_CS"/>
</dbReference>
<dbReference type="PRINTS" id="PR00032">
    <property type="entry name" value="HTHARAC"/>
</dbReference>
<keyword evidence="8" id="KW-1185">Reference proteome</keyword>
<dbReference type="SUPFAM" id="SSF46689">
    <property type="entry name" value="Homeodomain-like"/>
    <property type="match status" value="1"/>
</dbReference>
<dbReference type="GO" id="GO:0003700">
    <property type="term" value="F:DNA-binding transcription factor activity"/>
    <property type="evidence" value="ECO:0007669"/>
    <property type="project" value="InterPro"/>
</dbReference>
<organism evidence="7 8">
    <name type="scientific">Paracoccus aminovorans</name>
    <dbReference type="NCBI Taxonomy" id="34004"/>
    <lineage>
        <taxon>Bacteria</taxon>
        <taxon>Pseudomonadati</taxon>
        <taxon>Pseudomonadota</taxon>
        <taxon>Alphaproteobacteria</taxon>
        <taxon>Rhodobacterales</taxon>
        <taxon>Paracoccaceae</taxon>
        <taxon>Paracoccus</taxon>
    </lineage>
</organism>
<dbReference type="InterPro" id="IPR011051">
    <property type="entry name" value="RmlC_Cupin_sf"/>
</dbReference>
<dbReference type="PROSITE" id="PS00041">
    <property type="entry name" value="HTH_ARAC_FAMILY_1"/>
    <property type="match status" value="1"/>
</dbReference>
<dbReference type="SMART" id="SM00342">
    <property type="entry name" value="HTH_ARAC"/>
    <property type="match status" value="1"/>
</dbReference>
<keyword evidence="3" id="KW-0238">DNA-binding</keyword>
<evidence type="ECO:0000313" key="7">
    <source>
        <dbReference type="EMBL" id="SFH89959.1"/>
    </source>
</evidence>
<dbReference type="SUPFAM" id="SSF51182">
    <property type="entry name" value="RmlC-like cupins"/>
    <property type="match status" value="1"/>
</dbReference>
<feature type="domain" description="HTH araC/xylS-type" evidence="6">
    <location>
        <begin position="153"/>
        <end position="249"/>
    </location>
</feature>
<dbReference type="CDD" id="cd06124">
    <property type="entry name" value="cupin_NimR-like_N"/>
    <property type="match status" value="1"/>
</dbReference>
<keyword evidence="1" id="KW-0678">Repressor</keyword>
<dbReference type="InterPro" id="IPR020449">
    <property type="entry name" value="Tscrpt_reg_AraC-type_HTH"/>
</dbReference>
<dbReference type="Gene3D" id="2.60.120.10">
    <property type="entry name" value="Jelly Rolls"/>
    <property type="match status" value="1"/>
</dbReference>
<dbReference type="GO" id="GO:0043565">
    <property type="term" value="F:sequence-specific DNA binding"/>
    <property type="evidence" value="ECO:0007669"/>
    <property type="project" value="InterPro"/>
</dbReference>
<gene>
    <name evidence="7" type="ORF">SAMN04488021_1428</name>
</gene>
<keyword evidence="5" id="KW-0804">Transcription</keyword>
<dbReference type="PANTHER" id="PTHR11019">
    <property type="entry name" value="HTH-TYPE TRANSCRIPTIONAL REGULATOR NIMR"/>
    <property type="match status" value="1"/>
</dbReference>
<dbReference type="InterPro" id="IPR003313">
    <property type="entry name" value="AraC-bd"/>
</dbReference>
<dbReference type="PANTHER" id="PTHR11019:SF159">
    <property type="entry name" value="TRANSCRIPTIONAL REGULATOR-RELATED"/>
    <property type="match status" value="1"/>
</dbReference>
<evidence type="ECO:0000256" key="2">
    <source>
        <dbReference type="ARBA" id="ARBA00023015"/>
    </source>
</evidence>
<keyword evidence="2" id="KW-0805">Transcription regulation</keyword>
<dbReference type="Pfam" id="PF02311">
    <property type="entry name" value="AraC_binding"/>
    <property type="match status" value="1"/>
</dbReference>
<dbReference type="OrthoDB" id="9804543at2"/>
<dbReference type="AlphaFoldDB" id="A0A1I3DTS4"/>
<accession>A0A1I3DTS4</accession>
<dbReference type="Pfam" id="PF12833">
    <property type="entry name" value="HTH_18"/>
    <property type="match status" value="1"/>
</dbReference>
<dbReference type="STRING" id="34004.SAMN04488021_1428"/>
<sequence length="249" mass="27785">MQAAQEVTDSVAVVSHDGQRYSSPRHTHPRAQLLYAIKGVISVTTDNGTWVVPPSRAVWLPANTEHETSSRSSVQFRCLMIDTGNIPNLPDECMVVDVTPLLRELILKLAELAAHREENRKMADAVVRLLLLELSFSPVRALNLPMPQHHELAQLCESARNDLPNRISIDTAASALHMSRATFMRLFQRETGMSFGRWYQQARMLNALSLLAEGRGILDVAFECGYDSPSAFSAMFRRSLGCAPSTYFE</sequence>
<evidence type="ECO:0000256" key="5">
    <source>
        <dbReference type="ARBA" id="ARBA00023163"/>
    </source>
</evidence>
<reference evidence="7 8" key="1">
    <citation type="submission" date="2016-10" db="EMBL/GenBank/DDBJ databases">
        <authorList>
            <person name="de Groot N.N."/>
        </authorList>
    </citation>
    <scope>NUCLEOTIDE SEQUENCE [LARGE SCALE GENOMIC DNA]</scope>
    <source>
        <strain evidence="7 8">DSM 8537</strain>
    </source>
</reference>
<dbReference type="Proteomes" id="UP000183635">
    <property type="component" value="Unassembled WGS sequence"/>
</dbReference>
<evidence type="ECO:0000256" key="1">
    <source>
        <dbReference type="ARBA" id="ARBA00022491"/>
    </source>
</evidence>
<dbReference type="PROSITE" id="PS01124">
    <property type="entry name" value="HTH_ARAC_FAMILY_2"/>
    <property type="match status" value="1"/>
</dbReference>